<dbReference type="InterPro" id="IPR018228">
    <property type="entry name" value="DNase_TatD-rel_CS"/>
</dbReference>
<keyword evidence="5" id="KW-1185">Reference proteome</keyword>
<protein>
    <submittedName>
        <fullName evidence="4">Preprotein translocase subunit TatD</fullName>
    </submittedName>
</protein>
<dbReference type="Proteomes" id="UP000638188">
    <property type="component" value="Unassembled WGS sequence"/>
</dbReference>
<organism evidence="4 5">
    <name type="scientific">Halopseudomonas salina</name>
    <dbReference type="NCBI Taxonomy" id="1323744"/>
    <lineage>
        <taxon>Bacteria</taxon>
        <taxon>Pseudomonadati</taxon>
        <taxon>Pseudomonadota</taxon>
        <taxon>Gammaproteobacteria</taxon>
        <taxon>Pseudomonadales</taxon>
        <taxon>Pseudomonadaceae</taxon>
        <taxon>Halopseudomonas</taxon>
    </lineage>
</organism>
<evidence type="ECO:0000313" key="5">
    <source>
        <dbReference type="Proteomes" id="UP000638188"/>
    </source>
</evidence>
<keyword evidence="1" id="KW-0540">Nuclease</keyword>
<evidence type="ECO:0000256" key="3">
    <source>
        <dbReference type="ARBA" id="ARBA00022801"/>
    </source>
</evidence>
<accession>A0ABQ1Q100</accession>
<dbReference type="InterPro" id="IPR032466">
    <property type="entry name" value="Metal_Hydrolase"/>
</dbReference>
<dbReference type="PANTHER" id="PTHR10060:SF15">
    <property type="entry name" value="DEOXYRIBONUCLEASE TATDN1"/>
    <property type="match status" value="1"/>
</dbReference>
<dbReference type="Gene3D" id="3.20.20.140">
    <property type="entry name" value="Metal-dependent hydrolases"/>
    <property type="match status" value="1"/>
</dbReference>
<sequence length="273" mass="30381">MLDWIDIGVNLTDSAFDTDREAVLERAWQAGVSQMVLTATSLAVSHQVQTLCNKDPQRLFCTAGVHPHQASQWNTQLADEVRVLATADCVRAIGECGLDYNRDFSPRPMQIQALEAQLEIAAELQLPVFLHERDASKVLIDLLRDYRDRLPAAVVHCFTADREALYPYLDLDLHIGITGWICDERRGSHLHSLVSDIPAGRLMIETDAPWLVPRTLRPKPKKGRNEPAFITEVAHTLAACRSESVEQLSVHTTATARQFFGLPTPANRSAPAT</sequence>
<evidence type="ECO:0000313" key="4">
    <source>
        <dbReference type="EMBL" id="GGD09766.1"/>
    </source>
</evidence>
<evidence type="ECO:0000256" key="2">
    <source>
        <dbReference type="ARBA" id="ARBA00022723"/>
    </source>
</evidence>
<dbReference type="EMBL" id="BMFF01000008">
    <property type="protein sequence ID" value="GGD09766.1"/>
    <property type="molecule type" value="Genomic_DNA"/>
</dbReference>
<reference evidence="5" key="1">
    <citation type="journal article" date="2019" name="Int. J. Syst. Evol. Microbiol.">
        <title>The Global Catalogue of Microorganisms (GCM) 10K type strain sequencing project: providing services to taxonomists for standard genome sequencing and annotation.</title>
        <authorList>
            <consortium name="The Broad Institute Genomics Platform"/>
            <consortium name="The Broad Institute Genome Sequencing Center for Infectious Disease"/>
            <person name="Wu L."/>
            <person name="Ma J."/>
        </authorList>
    </citation>
    <scope>NUCLEOTIDE SEQUENCE [LARGE SCALE GENOMIC DNA]</scope>
    <source>
        <strain evidence="5">CGMCC 1.12482</strain>
    </source>
</reference>
<proteinExistence type="predicted"/>
<keyword evidence="3" id="KW-0378">Hydrolase</keyword>
<dbReference type="CDD" id="cd01310">
    <property type="entry name" value="TatD_DNAse"/>
    <property type="match status" value="1"/>
</dbReference>
<dbReference type="InterPro" id="IPR050891">
    <property type="entry name" value="TatD-type_Hydrolase"/>
</dbReference>
<evidence type="ECO:0000256" key="1">
    <source>
        <dbReference type="ARBA" id="ARBA00022722"/>
    </source>
</evidence>
<dbReference type="PROSITE" id="PS01091">
    <property type="entry name" value="TATD_3"/>
    <property type="match status" value="1"/>
</dbReference>
<dbReference type="SUPFAM" id="SSF51556">
    <property type="entry name" value="Metallo-dependent hydrolases"/>
    <property type="match status" value="1"/>
</dbReference>
<dbReference type="InterPro" id="IPR001130">
    <property type="entry name" value="TatD-like"/>
</dbReference>
<keyword evidence="2" id="KW-0479">Metal-binding</keyword>
<name>A0ABQ1Q100_9GAMM</name>
<dbReference type="PIRSF" id="PIRSF005902">
    <property type="entry name" value="DNase_TatD"/>
    <property type="match status" value="1"/>
</dbReference>
<gene>
    <name evidence="4" type="ORF">GCM10007418_31010</name>
</gene>
<dbReference type="Pfam" id="PF01026">
    <property type="entry name" value="TatD_DNase"/>
    <property type="match status" value="1"/>
</dbReference>
<comment type="caution">
    <text evidence="4">The sequence shown here is derived from an EMBL/GenBank/DDBJ whole genome shotgun (WGS) entry which is preliminary data.</text>
</comment>
<dbReference type="PANTHER" id="PTHR10060">
    <property type="entry name" value="TATD FAMILY DEOXYRIBONUCLEASE"/>
    <property type="match status" value="1"/>
</dbReference>